<evidence type="ECO:0000313" key="8">
    <source>
        <dbReference type="EMBL" id="SFR37756.1"/>
    </source>
</evidence>
<dbReference type="Proteomes" id="UP000199478">
    <property type="component" value="Unassembled WGS sequence"/>
</dbReference>
<evidence type="ECO:0000256" key="3">
    <source>
        <dbReference type="ARBA" id="ARBA00022692"/>
    </source>
</evidence>
<feature type="transmembrane region" description="Helical" evidence="6">
    <location>
        <begin position="7"/>
        <end position="27"/>
    </location>
</feature>
<dbReference type="GO" id="GO:0016020">
    <property type="term" value="C:membrane"/>
    <property type="evidence" value="ECO:0007669"/>
    <property type="project" value="UniProtKB-SubCell"/>
</dbReference>
<comment type="subcellular location">
    <subcellularLocation>
        <location evidence="1">Membrane</location>
        <topology evidence="1">Multi-pass membrane protein</topology>
    </subcellularLocation>
</comment>
<comment type="similarity">
    <text evidence="2">Belongs to the drug/metabolite transporter (DMT) superfamily. 10 TMS drug/metabolite exporter (DME) (TC 2.A.7.3) family.</text>
</comment>
<proteinExistence type="inferred from homology"/>
<dbReference type="EMBL" id="FOYP01000001">
    <property type="protein sequence ID" value="SFR37756.1"/>
    <property type="molecule type" value="Genomic_DNA"/>
</dbReference>
<keyword evidence="3 6" id="KW-0812">Transmembrane</keyword>
<feature type="transmembrane region" description="Helical" evidence="6">
    <location>
        <begin position="208"/>
        <end position="228"/>
    </location>
</feature>
<protein>
    <submittedName>
        <fullName evidence="8">EamA-like transporter family protein</fullName>
    </submittedName>
</protein>
<dbReference type="Pfam" id="PF00892">
    <property type="entry name" value="EamA"/>
    <property type="match status" value="2"/>
</dbReference>
<dbReference type="PANTHER" id="PTHR22911:SF6">
    <property type="entry name" value="SOLUTE CARRIER FAMILY 35 MEMBER G1"/>
    <property type="match status" value="1"/>
</dbReference>
<dbReference type="InterPro" id="IPR037185">
    <property type="entry name" value="EmrE-like"/>
</dbReference>
<evidence type="ECO:0000256" key="6">
    <source>
        <dbReference type="SAM" id="Phobius"/>
    </source>
</evidence>
<feature type="transmembrane region" description="Helical" evidence="6">
    <location>
        <begin position="33"/>
        <end position="52"/>
    </location>
</feature>
<name>A0A1I6G6D6_9RHOB</name>
<evidence type="ECO:0000256" key="5">
    <source>
        <dbReference type="ARBA" id="ARBA00023136"/>
    </source>
</evidence>
<dbReference type="STRING" id="390270.SAMN04488005_1149"/>
<dbReference type="InterPro" id="IPR000620">
    <property type="entry name" value="EamA_dom"/>
</dbReference>
<evidence type="ECO:0000313" key="9">
    <source>
        <dbReference type="Proteomes" id="UP000199478"/>
    </source>
</evidence>
<feature type="transmembrane region" description="Helical" evidence="6">
    <location>
        <begin position="262"/>
        <end position="280"/>
    </location>
</feature>
<dbReference type="AlphaFoldDB" id="A0A1I6G6D6"/>
<dbReference type="PANTHER" id="PTHR22911">
    <property type="entry name" value="ACYL-MALONYL CONDENSING ENZYME-RELATED"/>
    <property type="match status" value="1"/>
</dbReference>
<reference evidence="9" key="1">
    <citation type="submission" date="2016-10" db="EMBL/GenBank/DDBJ databases">
        <authorList>
            <person name="Varghese N."/>
            <person name="Submissions S."/>
        </authorList>
    </citation>
    <scope>NUCLEOTIDE SEQUENCE [LARGE SCALE GENOMIC DNA]</scope>
    <source>
        <strain evidence="9">DSM 26879</strain>
    </source>
</reference>
<feature type="transmembrane region" description="Helical" evidence="6">
    <location>
        <begin position="122"/>
        <end position="141"/>
    </location>
</feature>
<evidence type="ECO:0000259" key="7">
    <source>
        <dbReference type="Pfam" id="PF00892"/>
    </source>
</evidence>
<dbReference type="SUPFAM" id="SSF103481">
    <property type="entry name" value="Multidrug resistance efflux transporter EmrE"/>
    <property type="match status" value="2"/>
</dbReference>
<feature type="transmembrane region" description="Helical" evidence="6">
    <location>
        <begin position="240"/>
        <end position="256"/>
    </location>
</feature>
<keyword evidence="9" id="KW-1185">Reference proteome</keyword>
<organism evidence="8 9">
    <name type="scientific">Yoonia tamlensis</name>
    <dbReference type="NCBI Taxonomy" id="390270"/>
    <lineage>
        <taxon>Bacteria</taxon>
        <taxon>Pseudomonadati</taxon>
        <taxon>Pseudomonadota</taxon>
        <taxon>Alphaproteobacteria</taxon>
        <taxon>Rhodobacterales</taxon>
        <taxon>Paracoccaceae</taxon>
        <taxon>Yoonia</taxon>
    </lineage>
</organism>
<feature type="domain" description="EamA" evidence="7">
    <location>
        <begin position="5"/>
        <end position="137"/>
    </location>
</feature>
<dbReference type="RefSeq" id="WP_090197505.1">
    <property type="nucleotide sequence ID" value="NZ_FOYP01000001.1"/>
</dbReference>
<feature type="domain" description="EamA" evidence="7">
    <location>
        <begin position="149"/>
        <end position="274"/>
    </location>
</feature>
<feature type="transmembrane region" description="Helical" evidence="6">
    <location>
        <begin position="177"/>
        <end position="202"/>
    </location>
</feature>
<dbReference type="OrthoDB" id="7165334at2"/>
<accession>A0A1I6G6D6</accession>
<evidence type="ECO:0000256" key="1">
    <source>
        <dbReference type="ARBA" id="ARBA00004141"/>
    </source>
</evidence>
<gene>
    <name evidence="8" type="ORF">SAMN04488005_1149</name>
</gene>
<feature type="transmembrane region" description="Helical" evidence="6">
    <location>
        <begin position="73"/>
        <end position="92"/>
    </location>
</feature>
<evidence type="ECO:0000256" key="2">
    <source>
        <dbReference type="ARBA" id="ARBA00009853"/>
    </source>
</evidence>
<keyword evidence="4 6" id="KW-1133">Transmembrane helix</keyword>
<sequence length="296" mass="31316">MDNFRGSILMVAAMLGFAFEDMFIKLIADALHVGQILMMLGAGGGIIFALIAHRYGDKLWSRDLLHPIVMIRNAGEIIGTFGFVTAIALTPISSASAILQATPLAVTIGAALFLGETVGWRRWLAVCIGLGGVLLVLRPGLDGFDANSLFAVQGVIGLAIRDLATRRVPAGVTSRQISTYAFLVLVPVGAVVMAFSGTAMVVPNGVDALRLVAAIVVGVIAYYMLVAATRIGQMSLIAPFRYTRLVFALTIGIVVFGETIDALTLIGAAIIVTSGIYTLWREARLRRSSLASQPAL</sequence>
<evidence type="ECO:0000256" key="4">
    <source>
        <dbReference type="ARBA" id="ARBA00022989"/>
    </source>
</evidence>
<keyword evidence="5 6" id="KW-0472">Membrane</keyword>